<dbReference type="Pfam" id="PF18758">
    <property type="entry name" value="KDZ"/>
    <property type="match status" value="1"/>
</dbReference>
<dbReference type="AlphaFoldDB" id="A0A0C3D6M5"/>
<evidence type="ECO:0000256" key="1">
    <source>
        <dbReference type="SAM" id="MobiDB-lite"/>
    </source>
</evidence>
<protein>
    <recommendedName>
        <fullName evidence="4">CxC1-like cysteine cluster associated with KDZ transposases domain-containing protein</fullName>
    </recommendedName>
</protein>
<gene>
    <name evidence="2" type="ORF">SCLCIDRAFT_29657</name>
</gene>
<dbReference type="HOGENOM" id="CLU_004552_0_1_1"/>
<evidence type="ECO:0000313" key="3">
    <source>
        <dbReference type="Proteomes" id="UP000053989"/>
    </source>
</evidence>
<dbReference type="Proteomes" id="UP000053989">
    <property type="component" value="Unassembled WGS sequence"/>
</dbReference>
<evidence type="ECO:0008006" key="4">
    <source>
        <dbReference type="Google" id="ProtNLM"/>
    </source>
</evidence>
<accession>A0A0C3D6M5</accession>
<feature type="compositionally biased region" description="Polar residues" evidence="1">
    <location>
        <begin position="44"/>
        <end position="53"/>
    </location>
</feature>
<dbReference type="EMBL" id="KN822117">
    <property type="protein sequence ID" value="KIM56425.1"/>
    <property type="molecule type" value="Genomic_DNA"/>
</dbReference>
<evidence type="ECO:0000313" key="2">
    <source>
        <dbReference type="EMBL" id="KIM56425.1"/>
    </source>
</evidence>
<proteinExistence type="predicted"/>
<dbReference type="OrthoDB" id="3253684at2759"/>
<dbReference type="PANTHER" id="PTHR33096">
    <property type="entry name" value="CXC2 DOMAIN-CONTAINING PROTEIN"/>
    <property type="match status" value="1"/>
</dbReference>
<feature type="compositionally biased region" description="Basic residues" evidence="1">
    <location>
        <begin position="23"/>
        <end position="35"/>
    </location>
</feature>
<feature type="region of interest" description="Disordered" evidence="1">
    <location>
        <begin position="1"/>
        <end position="59"/>
    </location>
</feature>
<dbReference type="PANTHER" id="PTHR33096:SF1">
    <property type="entry name" value="CXC1-LIKE CYSTEINE CLUSTER ASSOCIATED WITH KDZ TRANSPOSASES DOMAIN-CONTAINING PROTEIN"/>
    <property type="match status" value="1"/>
</dbReference>
<sequence length="656" mass="73241">MSDPRPTRSSQAITTKGLGQHFTRPRKPRNKKRKLHDLLAASSEPKQSPSTKAASPILQSDELLQPDELLEVPPMELEDMIVMSDVEDVSHGATTQRVCTICPTARSIAACAGWKGGTVRDPFRRGLSQAAQWYNILQVEVEKRVDGIIQQCRLIVKPAIELLAVPPSSPFFPTVQQHSLSQGSCAEILVQRCPACFGGTLFGRPLDEGGDIHVATHGNFHHRHRRSAGDCPPFYEPTYFIPKAQVDAIGRHITCARQHPSKLSQSTVPDEAIDQCESSYEATDSQKQKTAMDNFDDTGVMALICRHDIPLFFTNIDTPGEQQKYSVALISHIFSLLPHQANLVVLYDVGCVLACSLSQFNILDQQIMSQLRFATTAMHAYGHEWACQLVYNPHITSGLGLSDGEGTERLWSRFIKLIGIEWVSSCQRRIWLLDRQADAIGYKMWRELGDWLRCRLQKGIGEQGSTAYAPARVKKELNNVLALQADLDSSSRVLQLARATIEKGNMSSGVLDALASLERSHARLVMKTEALYSSLNVHDRIPELKDISLEFVQILLMARDLKINIRKRAVGSFFEWDKPLGTKLHQQTRKAITKRQPALMAAIRKYNSYCKQLSQLDNPTWAIPLPAALPTTLVDLRNDVTLMQDVWITPSTGDIP</sequence>
<organism evidence="2 3">
    <name type="scientific">Scleroderma citrinum Foug A</name>
    <dbReference type="NCBI Taxonomy" id="1036808"/>
    <lineage>
        <taxon>Eukaryota</taxon>
        <taxon>Fungi</taxon>
        <taxon>Dikarya</taxon>
        <taxon>Basidiomycota</taxon>
        <taxon>Agaricomycotina</taxon>
        <taxon>Agaricomycetes</taxon>
        <taxon>Agaricomycetidae</taxon>
        <taxon>Boletales</taxon>
        <taxon>Sclerodermatineae</taxon>
        <taxon>Sclerodermataceae</taxon>
        <taxon>Scleroderma</taxon>
    </lineage>
</organism>
<dbReference type="STRING" id="1036808.A0A0C3D6M5"/>
<name>A0A0C3D6M5_9AGAM</name>
<keyword evidence="3" id="KW-1185">Reference proteome</keyword>
<dbReference type="InParanoid" id="A0A0C3D6M5"/>
<dbReference type="InterPro" id="IPR040521">
    <property type="entry name" value="KDZ"/>
</dbReference>
<reference evidence="3" key="2">
    <citation type="submission" date="2015-01" db="EMBL/GenBank/DDBJ databases">
        <title>Evolutionary Origins and Diversification of the Mycorrhizal Mutualists.</title>
        <authorList>
            <consortium name="DOE Joint Genome Institute"/>
            <consortium name="Mycorrhizal Genomics Consortium"/>
            <person name="Kohler A."/>
            <person name="Kuo A."/>
            <person name="Nagy L.G."/>
            <person name="Floudas D."/>
            <person name="Copeland A."/>
            <person name="Barry K.W."/>
            <person name="Cichocki N."/>
            <person name="Veneault-Fourrey C."/>
            <person name="LaButti K."/>
            <person name="Lindquist E.A."/>
            <person name="Lipzen A."/>
            <person name="Lundell T."/>
            <person name="Morin E."/>
            <person name="Murat C."/>
            <person name="Riley R."/>
            <person name="Ohm R."/>
            <person name="Sun H."/>
            <person name="Tunlid A."/>
            <person name="Henrissat B."/>
            <person name="Grigoriev I.V."/>
            <person name="Hibbett D.S."/>
            <person name="Martin F."/>
        </authorList>
    </citation>
    <scope>NUCLEOTIDE SEQUENCE [LARGE SCALE GENOMIC DNA]</scope>
    <source>
        <strain evidence="3">Foug A</strain>
    </source>
</reference>
<reference evidence="2 3" key="1">
    <citation type="submission" date="2014-04" db="EMBL/GenBank/DDBJ databases">
        <authorList>
            <consortium name="DOE Joint Genome Institute"/>
            <person name="Kuo A."/>
            <person name="Kohler A."/>
            <person name="Nagy L.G."/>
            <person name="Floudas D."/>
            <person name="Copeland A."/>
            <person name="Barry K.W."/>
            <person name="Cichocki N."/>
            <person name="Veneault-Fourrey C."/>
            <person name="LaButti K."/>
            <person name="Lindquist E.A."/>
            <person name="Lipzen A."/>
            <person name="Lundell T."/>
            <person name="Morin E."/>
            <person name="Murat C."/>
            <person name="Sun H."/>
            <person name="Tunlid A."/>
            <person name="Henrissat B."/>
            <person name="Grigoriev I.V."/>
            <person name="Hibbett D.S."/>
            <person name="Martin F."/>
            <person name="Nordberg H.P."/>
            <person name="Cantor M.N."/>
            <person name="Hua S.X."/>
        </authorList>
    </citation>
    <scope>NUCLEOTIDE SEQUENCE [LARGE SCALE GENOMIC DNA]</scope>
    <source>
        <strain evidence="2 3">Foug A</strain>
    </source>
</reference>